<feature type="transmembrane region" description="Helical" evidence="2">
    <location>
        <begin position="27"/>
        <end position="48"/>
    </location>
</feature>
<gene>
    <name evidence="3" type="ORF">NS355_08095</name>
</gene>
<evidence type="ECO:0000313" key="3">
    <source>
        <dbReference type="EMBL" id="KTT98877.1"/>
    </source>
</evidence>
<name>A0A147ITP8_9SPHN</name>
<organism evidence="3 4">
    <name type="scientific">Sphingomonas yabuuchiae</name>
    <dbReference type="NCBI Taxonomy" id="172044"/>
    <lineage>
        <taxon>Bacteria</taxon>
        <taxon>Pseudomonadati</taxon>
        <taxon>Pseudomonadota</taxon>
        <taxon>Alphaproteobacteria</taxon>
        <taxon>Sphingomonadales</taxon>
        <taxon>Sphingomonadaceae</taxon>
        <taxon>Sphingomonas</taxon>
    </lineage>
</organism>
<comment type="caution">
    <text evidence="3">The sequence shown here is derived from an EMBL/GenBank/DDBJ whole genome shotgun (WGS) entry which is preliminary data.</text>
</comment>
<keyword evidence="2" id="KW-0472">Membrane</keyword>
<dbReference type="RefSeq" id="WP_058745241.1">
    <property type="nucleotide sequence ID" value="NZ_LDTF01000036.1"/>
</dbReference>
<dbReference type="PATRIC" id="fig|172044.3.peg.1411"/>
<evidence type="ECO:0000313" key="4">
    <source>
        <dbReference type="Proteomes" id="UP000073923"/>
    </source>
</evidence>
<dbReference type="Proteomes" id="UP000073923">
    <property type="component" value="Unassembled WGS sequence"/>
</dbReference>
<evidence type="ECO:0000256" key="1">
    <source>
        <dbReference type="SAM" id="MobiDB-lite"/>
    </source>
</evidence>
<feature type="region of interest" description="Disordered" evidence="1">
    <location>
        <begin position="132"/>
        <end position="191"/>
    </location>
</feature>
<keyword evidence="2" id="KW-0812">Transmembrane</keyword>
<reference evidence="3 4" key="1">
    <citation type="journal article" date="2016" name="Front. Microbiol.">
        <title>Genomic Resource of Rice Seed Associated Bacteria.</title>
        <authorList>
            <person name="Midha S."/>
            <person name="Bansal K."/>
            <person name="Sharma S."/>
            <person name="Kumar N."/>
            <person name="Patil P.P."/>
            <person name="Chaudhry V."/>
            <person name="Patil P.B."/>
        </authorList>
    </citation>
    <scope>NUCLEOTIDE SEQUENCE [LARGE SCALE GENOMIC DNA]</scope>
    <source>
        <strain evidence="3 4">NS355</strain>
    </source>
</reference>
<proteinExistence type="predicted"/>
<dbReference type="EMBL" id="LDTF01000036">
    <property type="protein sequence ID" value="KTT98877.1"/>
    <property type="molecule type" value="Genomic_DNA"/>
</dbReference>
<protein>
    <submittedName>
        <fullName evidence="3">Uncharacterized protein</fullName>
    </submittedName>
</protein>
<accession>A0A147ITP8</accession>
<feature type="compositionally biased region" description="Polar residues" evidence="1">
    <location>
        <begin position="132"/>
        <end position="142"/>
    </location>
</feature>
<feature type="transmembrane region" description="Helical" evidence="2">
    <location>
        <begin position="60"/>
        <end position="80"/>
    </location>
</feature>
<evidence type="ECO:0000256" key="2">
    <source>
        <dbReference type="SAM" id="Phobius"/>
    </source>
</evidence>
<keyword evidence="2" id="KW-1133">Transmembrane helix</keyword>
<sequence length="191" mass="20299">MRSESDYNHERDGIDLAHAQNDAGRDAFVGLVHTALFAASIAFVGDVAPLKDAVLKPALLAAWFFNFVGLLALTISFQAARNAANKRRSALNDHTPPSTRSVDVLNGVSLWTFPVSLLCLFSFTTANVVQTNDRQKPSTTATVAPGHRSPGLDAAAPRASLPGPNADPAKSRSANAGRSTREQMIAEPKAH</sequence>
<dbReference type="AlphaFoldDB" id="A0A147ITP8"/>